<feature type="chain" id="PRO_5046948462" evidence="8">
    <location>
        <begin position="32"/>
        <end position="450"/>
    </location>
</feature>
<feature type="signal peptide" evidence="8">
    <location>
        <begin position="1"/>
        <end position="31"/>
    </location>
</feature>
<protein>
    <submittedName>
        <fullName evidence="9">ABC transporter substrate-binding protein</fullName>
    </submittedName>
</protein>
<dbReference type="InterPro" id="IPR050490">
    <property type="entry name" value="Bact_solute-bd_prot1"/>
</dbReference>
<keyword evidence="2" id="KW-0813">Transport</keyword>
<dbReference type="PROSITE" id="PS51257">
    <property type="entry name" value="PROKAR_LIPOPROTEIN"/>
    <property type="match status" value="1"/>
</dbReference>
<comment type="caution">
    <text evidence="9">The sequence shown here is derived from an EMBL/GenBank/DDBJ whole genome shotgun (WGS) entry which is preliminary data.</text>
</comment>
<dbReference type="InterPro" id="IPR006061">
    <property type="entry name" value="SBP_1_CS"/>
</dbReference>
<keyword evidence="7" id="KW-0449">Lipoprotein</keyword>
<gene>
    <name evidence="9" type="ORF">ACFFNY_31880</name>
</gene>
<organism evidence="9 10">
    <name type="scientific">Paenibacillus hodogayensis</name>
    <dbReference type="NCBI Taxonomy" id="279208"/>
    <lineage>
        <taxon>Bacteria</taxon>
        <taxon>Bacillati</taxon>
        <taxon>Bacillota</taxon>
        <taxon>Bacilli</taxon>
        <taxon>Bacillales</taxon>
        <taxon>Paenibacillaceae</taxon>
        <taxon>Paenibacillus</taxon>
    </lineage>
</organism>
<accession>A0ABV5W7P5</accession>
<evidence type="ECO:0000256" key="1">
    <source>
        <dbReference type="ARBA" id="ARBA00008520"/>
    </source>
</evidence>
<dbReference type="InterPro" id="IPR006059">
    <property type="entry name" value="SBP"/>
</dbReference>
<name>A0ABV5W7P5_9BACL</name>
<keyword evidence="10" id="KW-1185">Reference proteome</keyword>
<dbReference type="Gene3D" id="3.40.190.10">
    <property type="entry name" value="Periplasmic binding protein-like II"/>
    <property type="match status" value="1"/>
</dbReference>
<dbReference type="RefSeq" id="WP_344910480.1">
    <property type="nucleotide sequence ID" value="NZ_BAAAYO010000009.1"/>
</dbReference>
<evidence type="ECO:0000256" key="6">
    <source>
        <dbReference type="ARBA" id="ARBA00023139"/>
    </source>
</evidence>
<reference evidence="9 10" key="1">
    <citation type="submission" date="2024-09" db="EMBL/GenBank/DDBJ databases">
        <authorList>
            <person name="Sun Q."/>
            <person name="Mori K."/>
        </authorList>
    </citation>
    <scope>NUCLEOTIDE SEQUENCE [LARGE SCALE GENOMIC DNA]</scope>
    <source>
        <strain evidence="9 10">JCM 12520</strain>
    </source>
</reference>
<keyword evidence="6" id="KW-0564">Palmitate</keyword>
<evidence type="ECO:0000313" key="10">
    <source>
        <dbReference type="Proteomes" id="UP001589619"/>
    </source>
</evidence>
<evidence type="ECO:0000256" key="8">
    <source>
        <dbReference type="SAM" id="SignalP"/>
    </source>
</evidence>
<dbReference type="SUPFAM" id="SSF53850">
    <property type="entry name" value="Periplasmic binding protein-like II"/>
    <property type="match status" value="1"/>
</dbReference>
<dbReference type="Pfam" id="PF01547">
    <property type="entry name" value="SBP_bac_1"/>
    <property type="match status" value="1"/>
</dbReference>
<dbReference type="EMBL" id="JBHMAG010000021">
    <property type="protein sequence ID" value="MFB9756201.1"/>
    <property type="molecule type" value="Genomic_DNA"/>
</dbReference>
<dbReference type="PROSITE" id="PS01037">
    <property type="entry name" value="SBP_BACTERIAL_1"/>
    <property type="match status" value="1"/>
</dbReference>
<comment type="similarity">
    <text evidence="1">Belongs to the bacterial solute-binding protein 1 family.</text>
</comment>
<evidence type="ECO:0000256" key="5">
    <source>
        <dbReference type="ARBA" id="ARBA00023136"/>
    </source>
</evidence>
<dbReference type="PANTHER" id="PTHR43649:SF33">
    <property type="entry name" value="POLYGALACTURONAN_RHAMNOGALACTURONAN-BINDING PROTEIN YTCQ"/>
    <property type="match status" value="1"/>
</dbReference>
<sequence>MKVGSRKLWKSGLLSAAIGGLLAGCSGVALNKGGSGTSNREGEGMPAPISNEPVTIKIGATVSAALNNEVMFQETVVEPVRRKYPHISIEYIPMGGNNPVKSIDDWISSGNIPDIILHANGSMGELFTYDLMTDITPLVKQTGADLNRFDKAVLDSVRVASDAGWLVGIPFSQNFNALYYNKDIFDKFAVGYPSDGMTWDQVIELSKRLARNENGVQYSGLHPEWALRPAYPLALTIVDAKTGKSQLMNAQWKQVAELLQRIAAVPGNWDGKTNRVDFWGKKTIAMLATTNVFTSIEPEARKGFTYWDVAQYPSYTNQPGISGMVDAWVMIVAKTSKHKEQAMQVINAVTSDEAQLLASAKYAQLSTLANPAMKQQFGSQLDSLNMKEKNLAGIFKGRIVGAPKFSPYERQVRSPFEGNMMKVFSGEMDVNSALRDADERTNKLLEERNQ</sequence>
<keyword evidence="5" id="KW-0472">Membrane</keyword>
<evidence type="ECO:0000313" key="9">
    <source>
        <dbReference type="EMBL" id="MFB9756201.1"/>
    </source>
</evidence>
<proteinExistence type="inferred from homology"/>
<evidence type="ECO:0000256" key="4">
    <source>
        <dbReference type="ARBA" id="ARBA00022729"/>
    </source>
</evidence>
<evidence type="ECO:0000256" key="7">
    <source>
        <dbReference type="ARBA" id="ARBA00023288"/>
    </source>
</evidence>
<evidence type="ECO:0000256" key="2">
    <source>
        <dbReference type="ARBA" id="ARBA00022448"/>
    </source>
</evidence>
<dbReference type="PANTHER" id="PTHR43649">
    <property type="entry name" value="ARABINOSE-BINDING PROTEIN-RELATED"/>
    <property type="match status" value="1"/>
</dbReference>
<dbReference type="Proteomes" id="UP001589619">
    <property type="component" value="Unassembled WGS sequence"/>
</dbReference>
<keyword evidence="4 8" id="KW-0732">Signal</keyword>
<keyword evidence="3" id="KW-1003">Cell membrane</keyword>
<evidence type="ECO:0000256" key="3">
    <source>
        <dbReference type="ARBA" id="ARBA00022475"/>
    </source>
</evidence>